<comment type="function">
    <text evidence="6">Facilitates the functional incorporation of the urease nickel metallocenter. This process requires GTP hydrolysis, probably effectuated by UreG.</text>
</comment>
<dbReference type="NCBIfam" id="TIGR00101">
    <property type="entry name" value="ureG"/>
    <property type="match status" value="1"/>
</dbReference>
<reference evidence="8 9" key="1">
    <citation type="journal article" date="2014" name="Genome Announc.">
        <title>Draft genome sequences of the altered schaedler flora, a defined bacterial community from gnotobiotic mice.</title>
        <authorList>
            <person name="Wannemuehler M.J."/>
            <person name="Overstreet A.M."/>
            <person name="Ward D.V."/>
            <person name="Phillips G.J."/>
        </authorList>
    </citation>
    <scope>NUCLEOTIDE SEQUENCE [LARGE SCALE GENOMIC DNA]</scope>
    <source>
        <strain evidence="8 9">ASF492</strain>
    </source>
</reference>
<dbReference type="InterPro" id="IPR003495">
    <property type="entry name" value="CobW/HypB/UreG_nucleotide-bd"/>
</dbReference>
<comment type="subunit">
    <text evidence="6">Homodimer. UreD, UreF and UreG form a complex that acts as a GTP-hydrolysis-dependent molecular chaperone, activating the urease apoprotein by helping to assemble the nickel containing metallocenter of UreC. The UreE protein probably delivers the nickel.</text>
</comment>
<dbReference type="GO" id="GO:0005525">
    <property type="term" value="F:GTP binding"/>
    <property type="evidence" value="ECO:0007669"/>
    <property type="project" value="UniProtKB-KW"/>
</dbReference>
<dbReference type="OrthoDB" id="9802035at2"/>
<dbReference type="Gene3D" id="3.40.50.300">
    <property type="entry name" value="P-loop containing nucleotide triphosphate hydrolases"/>
    <property type="match status" value="1"/>
</dbReference>
<dbReference type="GO" id="GO:0003924">
    <property type="term" value="F:GTPase activity"/>
    <property type="evidence" value="ECO:0007669"/>
    <property type="project" value="InterPro"/>
</dbReference>
<dbReference type="Pfam" id="PF02492">
    <property type="entry name" value="cobW"/>
    <property type="match status" value="1"/>
</dbReference>
<proteinExistence type="inferred from homology"/>
<feature type="binding site" evidence="6">
    <location>
        <begin position="10"/>
        <end position="17"/>
    </location>
    <ligand>
        <name>GTP</name>
        <dbReference type="ChEBI" id="CHEBI:37565"/>
    </ligand>
</feature>
<organism evidence="8 9">
    <name type="scientific">Eubacterium plexicaudatum ASF492</name>
    <dbReference type="NCBI Taxonomy" id="1235802"/>
    <lineage>
        <taxon>Bacteria</taxon>
        <taxon>Bacillati</taxon>
        <taxon>Bacillota</taxon>
        <taxon>Clostridia</taxon>
        <taxon>Eubacteriales</taxon>
        <taxon>Eubacteriaceae</taxon>
        <taxon>Eubacterium</taxon>
    </lineage>
</organism>
<keyword evidence="3 6" id="KW-0996">Nickel insertion</keyword>
<dbReference type="PIRSF" id="PIRSF005624">
    <property type="entry name" value="Ni-bind_GTPase"/>
    <property type="match status" value="1"/>
</dbReference>
<keyword evidence="9" id="KW-1185">Reference proteome</keyword>
<dbReference type="PANTHER" id="PTHR31715">
    <property type="entry name" value="UREASE ACCESSORY PROTEIN G"/>
    <property type="match status" value="1"/>
</dbReference>
<dbReference type="GO" id="GO:0005737">
    <property type="term" value="C:cytoplasm"/>
    <property type="evidence" value="ECO:0007669"/>
    <property type="project" value="UniProtKB-SubCell"/>
</dbReference>
<evidence type="ECO:0000256" key="6">
    <source>
        <dbReference type="HAMAP-Rule" id="MF_01389"/>
    </source>
</evidence>
<accession>N1ZRM1</accession>
<comment type="subcellular location">
    <subcellularLocation>
        <location evidence="6">Cytoplasm</location>
    </subcellularLocation>
</comment>
<feature type="domain" description="CobW/HypB/UreG nucleotide-binding" evidence="7">
    <location>
        <begin position="6"/>
        <end position="176"/>
    </location>
</feature>
<dbReference type="GO" id="GO:0043419">
    <property type="term" value="P:urea catabolic process"/>
    <property type="evidence" value="ECO:0007669"/>
    <property type="project" value="InterPro"/>
</dbReference>
<name>N1ZRM1_9FIRM</name>
<keyword evidence="6" id="KW-0963">Cytoplasm</keyword>
<evidence type="ECO:0000256" key="4">
    <source>
        <dbReference type="ARBA" id="ARBA00023134"/>
    </source>
</evidence>
<comment type="caution">
    <text evidence="8">The sequence shown here is derived from an EMBL/GenBank/DDBJ whole genome shotgun (WGS) entry which is preliminary data.</text>
</comment>
<evidence type="ECO:0000256" key="2">
    <source>
        <dbReference type="ARBA" id="ARBA00022741"/>
    </source>
</evidence>
<evidence type="ECO:0000256" key="5">
    <source>
        <dbReference type="ARBA" id="ARBA00023186"/>
    </source>
</evidence>
<dbReference type="InterPro" id="IPR027417">
    <property type="entry name" value="P-loop_NTPase"/>
</dbReference>
<dbReference type="SUPFAM" id="SSF52540">
    <property type="entry name" value="P-loop containing nucleoside triphosphate hydrolases"/>
    <property type="match status" value="1"/>
</dbReference>
<keyword evidence="5 6" id="KW-0143">Chaperone</keyword>
<evidence type="ECO:0000313" key="8">
    <source>
        <dbReference type="EMBL" id="EMZ19687.1"/>
    </source>
</evidence>
<keyword evidence="2 6" id="KW-0547">Nucleotide-binding</keyword>
<evidence type="ECO:0000256" key="3">
    <source>
        <dbReference type="ARBA" id="ARBA00022988"/>
    </source>
</evidence>
<dbReference type="PANTHER" id="PTHR31715:SF0">
    <property type="entry name" value="UREASE ACCESSORY PROTEIN G"/>
    <property type="match status" value="1"/>
</dbReference>
<dbReference type="FunFam" id="3.40.50.300:FF:000208">
    <property type="entry name" value="Urease accessory protein UreG"/>
    <property type="match status" value="1"/>
</dbReference>
<evidence type="ECO:0000259" key="7">
    <source>
        <dbReference type="Pfam" id="PF02492"/>
    </source>
</evidence>
<dbReference type="CDD" id="cd05540">
    <property type="entry name" value="UreG"/>
    <property type="match status" value="1"/>
</dbReference>
<dbReference type="STRING" id="1235802.C823_05371"/>
<dbReference type="HAMAP" id="MF_01389">
    <property type="entry name" value="UreG"/>
    <property type="match status" value="1"/>
</dbReference>
<evidence type="ECO:0000313" key="9">
    <source>
        <dbReference type="Proteomes" id="UP000012589"/>
    </source>
</evidence>
<dbReference type="HOGENOM" id="CLU_072144_1_0_9"/>
<protein>
    <recommendedName>
        <fullName evidence="6">Urease accessory protein UreG</fullName>
    </recommendedName>
</protein>
<dbReference type="AlphaFoldDB" id="N1ZRM1"/>
<keyword evidence="4 6" id="KW-0342">GTP-binding</keyword>
<gene>
    <name evidence="6" type="primary">ureG</name>
    <name evidence="8" type="ORF">C823_05371</name>
</gene>
<dbReference type="Proteomes" id="UP000012589">
    <property type="component" value="Unassembled WGS sequence"/>
</dbReference>
<evidence type="ECO:0000256" key="1">
    <source>
        <dbReference type="ARBA" id="ARBA00005732"/>
    </source>
</evidence>
<dbReference type="PATRIC" id="fig|1235802.3.peg.5668"/>
<sequence length="203" mass="22320">MSYVKIGVAGPVGSGKTALIECLTREMADDYCIGVITNDIYTKEDAEFLCRNSVLPMERIIGVETGGCPHTAIREDASMNLEAVDEMLKRFPDIEILFIESGGDNLSATFSPELVDATIFVIDVSEGDKIPRKGGPGITRSDLLVINKMDLAPYVGADLGVMERDSKKMRGDKPFMFTNIRNRDGIVPVIDWIKRNVLLEGCQ</sequence>
<dbReference type="GO" id="GO:0016151">
    <property type="term" value="F:nickel cation binding"/>
    <property type="evidence" value="ECO:0007669"/>
    <property type="project" value="UniProtKB-UniRule"/>
</dbReference>
<dbReference type="eggNOG" id="COG0378">
    <property type="taxonomic scope" value="Bacteria"/>
</dbReference>
<dbReference type="InterPro" id="IPR004400">
    <property type="entry name" value="UreG"/>
</dbReference>
<dbReference type="EMBL" id="AQFT01000159">
    <property type="protein sequence ID" value="EMZ19687.1"/>
    <property type="molecule type" value="Genomic_DNA"/>
</dbReference>
<comment type="similarity">
    <text evidence="1 6">Belongs to the SIMIBI class G3E GTPase family. UreG subfamily.</text>
</comment>